<dbReference type="EMBL" id="CP045845">
    <property type="protein sequence ID" value="QGH28829.1"/>
    <property type="molecule type" value="Genomic_DNA"/>
</dbReference>
<dbReference type="InterPro" id="IPR038488">
    <property type="entry name" value="Integrase_DNA-bd_sf"/>
</dbReference>
<evidence type="ECO:0000259" key="3">
    <source>
        <dbReference type="Pfam" id="PF13356"/>
    </source>
</evidence>
<dbReference type="PANTHER" id="PTHR30629">
    <property type="entry name" value="PROPHAGE INTEGRASE"/>
    <property type="match status" value="1"/>
</dbReference>
<dbReference type="Proteomes" id="UP000344450">
    <property type="component" value="Chromosome"/>
</dbReference>
<keyword evidence="5" id="KW-1185">Reference proteome</keyword>
<name>A0ABX6DK35_KLUIN</name>
<evidence type="ECO:0000256" key="1">
    <source>
        <dbReference type="ARBA" id="ARBA00008857"/>
    </source>
</evidence>
<proteinExistence type="inferred from homology"/>
<dbReference type="PANTHER" id="PTHR30629:SF9">
    <property type="entry name" value="PROTEIN INTB-RELATED"/>
    <property type="match status" value="1"/>
</dbReference>
<accession>A0ABX6DK35</accession>
<evidence type="ECO:0000256" key="2">
    <source>
        <dbReference type="ARBA" id="ARBA00022908"/>
    </source>
</evidence>
<keyword evidence="2" id="KW-0229">DNA integration</keyword>
<sequence>MALTDAKIRAAKPDEKPYKIPDSGNIFLLVHSNGSRYWRLRYRFLGKEKTLALGVYPDISLSEARGKRDKARKFRRMFSQSQLLNQP</sequence>
<evidence type="ECO:0000313" key="4">
    <source>
        <dbReference type="EMBL" id="QGH28829.1"/>
    </source>
</evidence>
<reference evidence="4 5" key="1">
    <citation type="submission" date="2019-10" db="EMBL/GenBank/DDBJ databases">
        <title>Complete genome sequencing of drug resistant plasmids in Kluyvera intermedia.</title>
        <authorList>
            <person name="Ke C."/>
            <person name="Jian S."/>
        </authorList>
    </citation>
    <scope>NUCLEOTIDE SEQUENCE [LARGE SCALE GENOMIC DNA]</scope>
    <source>
        <strain evidence="4 5">N2-1</strain>
    </source>
</reference>
<feature type="domain" description="Integrase DNA-binding" evidence="3">
    <location>
        <begin position="3"/>
        <end position="73"/>
    </location>
</feature>
<evidence type="ECO:0000313" key="5">
    <source>
        <dbReference type="Proteomes" id="UP000344450"/>
    </source>
</evidence>
<organism evidence="4 5">
    <name type="scientific">Kluyvera intermedia</name>
    <name type="common">Enterobacter intermedius</name>
    <dbReference type="NCBI Taxonomy" id="61648"/>
    <lineage>
        <taxon>Bacteria</taxon>
        <taxon>Pseudomonadati</taxon>
        <taxon>Pseudomonadota</taxon>
        <taxon>Gammaproteobacteria</taxon>
        <taxon>Enterobacterales</taxon>
        <taxon>Enterobacteriaceae</taxon>
        <taxon>Kluyvera</taxon>
    </lineage>
</organism>
<protein>
    <submittedName>
        <fullName evidence="4">DUF4102 domain-containing protein</fullName>
    </submittedName>
</protein>
<gene>
    <name evidence="4" type="ORF">GHC21_03690</name>
</gene>
<dbReference type="InterPro" id="IPR025166">
    <property type="entry name" value="Integrase_DNA_bind_dom"/>
</dbReference>
<comment type="similarity">
    <text evidence="1">Belongs to the 'phage' integrase family.</text>
</comment>
<dbReference type="InterPro" id="IPR050808">
    <property type="entry name" value="Phage_Integrase"/>
</dbReference>
<dbReference type="Pfam" id="PF13356">
    <property type="entry name" value="Arm-DNA-bind_3"/>
    <property type="match status" value="1"/>
</dbReference>
<dbReference type="Gene3D" id="3.30.160.390">
    <property type="entry name" value="Integrase, DNA-binding domain"/>
    <property type="match status" value="1"/>
</dbReference>